<dbReference type="EMBL" id="JACXVP010000002">
    <property type="protein sequence ID" value="KAG5621590.1"/>
    <property type="molecule type" value="Genomic_DNA"/>
</dbReference>
<reference evidence="1 2" key="1">
    <citation type="submission" date="2020-09" db="EMBL/GenBank/DDBJ databases">
        <title>De no assembly of potato wild relative species, Solanum commersonii.</title>
        <authorList>
            <person name="Cho K."/>
        </authorList>
    </citation>
    <scope>NUCLEOTIDE SEQUENCE [LARGE SCALE GENOMIC DNA]</scope>
    <source>
        <strain evidence="1">LZ3.2</strain>
        <tissue evidence="1">Leaf</tissue>
    </source>
</reference>
<evidence type="ECO:0000313" key="2">
    <source>
        <dbReference type="Proteomes" id="UP000824120"/>
    </source>
</evidence>
<accession>A0A9J6AA58</accession>
<organism evidence="1 2">
    <name type="scientific">Solanum commersonii</name>
    <name type="common">Commerson's wild potato</name>
    <name type="synonym">Commerson's nightshade</name>
    <dbReference type="NCBI Taxonomy" id="4109"/>
    <lineage>
        <taxon>Eukaryota</taxon>
        <taxon>Viridiplantae</taxon>
        <taxon>Streptophyta</taxon>
        <taxon>Embryophyta</taxon>
        <taxon>Tracheophyta</taxon>
        <taxon>Spermatophyta</taxon>
        <taxon>Magnoliopsida</taxon>
        <taxon>eudicotyledons</taxon>
        <taxon>Gunneridae</taxon>
        <taxon>Pentapetalae</taxon>
        <taxon>asterids</taxon>
        <taxon>lamiids</taxon>
        <taxon>Solanales</taxon>
        <taxon>Solanaceae</taxon>
        <taxon>Solanoideae</taxon>
        <taxon>Solaneae</taxon>
        <taxon>Solanum</taxon>
    </lineage>
</organism>
<dbReference type="AlphaFoldDB" id="A0A9J6AA58"/>
<gene>
    <name evidence="1" type="ORF">H5410_006808</name>
</gene>
<dbReference type="Proteomes" id="UP000824120">
    <property type="component" value="Chromosome 2"/>
</dbReference>
<evidence type="ECO:0000313" key="1">
    <source>
        <dbReference type="EMBL" id="KAG5621590.1"/>
    </source>
</evidence>
<sequence>MKTSEGLKEGIYRKRKSRFLGVGGGGGDGKFLKREKGDGMAAATYGRFREFLTEFVGISCEEEENGHRGRLELYVYCCTL</sequence>
<comment type="caution">
    <text evidence="1">The sequence shown here is derived from an EMBL/GenBank/DDBJ whole genome shotgun (WGS) entry which is preliminary data.</text>
</comment>
<proteinExistence type="predicted"/>
<keyword evidence="2" id="KW-1185">Reference proteome</keyword>
<name>A0A9J6AA58_SOLCO</name>
<protein>
    <submittedName>
        <fullName evidence="1">Uncharacterized protein</fullName>
    </submittedName>
</protein>